<evidence type="ECO:0000313" key="2">
    <source>
        <dbReference type="EMBL" id="MBD2775374.1"/>
    </source>
</evidence>
<evidence type="ECO:0000313" key="3">
    <source>
        <dbReference type="Proteomes" id="UP000629098"/>
    </source>
</evidence>
<protein>
    <submittedName>
        <fullName evidence="2">Uncharacterized protein</fullName>
    </submittedName>
</protein>
<sequence>MRLNKSLILIGAVGLVTLGGVTASPALADNPYRDYRVNRTQEISRVREIDRIQEIRRAQEARRAYEARRERERREREAFRLRRW</sequence>
<keyword evidence="1" id="KW-0175">Coiled coil</keyword>
<dbReference type="PROSITE" id="PS50096">
    <property type="entry name" value="IQ"/>
    <property type="match status" value="1"/>
</dbReference>
<dbReference type="RefSeq" id="WP_190833666.1">
    <property type="nucleotide sequence ID" value="NZ_CAWPPI010000078.1"/>
</dbReference>
<gene>
    <name evidence="2" type="ORF">ICL16_25765</name>
</gene>
<dbReference type="AlphaFoldDB" id="A0A8J6XGD4"/>
<organism evidence="2 3">
    <name type="scientific">Iningainema tapete BLCC-T55</name>
    <dbReference type="NCBI Taxonomy" id="2748662"/>
    <lineage>
        <taxon>Bacteria</taxon>
        <taxon>Bacillati</taxon>
        <taxon>Cyanobacteriota</taxon>
        <taxon>Cyanophyceae</taxon>
        <taxon>Nostocales</taxon>
        <taxon>Scytonemataceae</taxon>
        <taxon>Iningainema tapete</taxon>
    </lineage>
</organism>
<proteinExistence type="predicted"/>
<comment type="caution">
    <text evidence="2">The sequence shown here is derived from an EMBL/GenBank/DDBJ whole genome shotgun (WGS) entry which is preliminary data.</text>
</comment>
<evidence type="ECO:0000256" key="1">
    <source>
        <dbReference type="SAM" id="Coils"/>
    </source>
</evidence>
<dbReference type="Proteomes" id="UP000629098">
    <property type="component" value="Unassembled WGS sequence"/>
</dbReference>
<accession>A0A8J6XGD4</accession>
<dbReference type="EMBL" id="JACXAE010000078">
    <property type="protein sequence ID" value="MBD2775374.1"/>
    <property type="molecule type" value="Genomic_DNA"/>
</dbReference>
<feature type="coiled-coil region" evidence="1">
    <location>
        <begin position="55"/>
        <end position="82"/>
    </location>
</feature>
<name>A0A8J6XGD4_9CYAN</name>
<reference evidence="2" key="1">
    <citation type="submission" date="2020-09" db="EMBL/GenBank/DDBJ databases">
        <title>Iningainema tapete sp. nov. (Scytonemataceae, Cyanobacteria) from greenhouses in central Florida (USA) produces two types of nodularin with biosynthetic potential for microcystin-LR and anabaenopeptins.</title>
        <authorList>
            <person name="Berthold D.E."/>
            <person name="Lefler F.W."/>
            <person name="Huang I.-S."/>
            <person name="Abdulla H."/>
            <person name="Zimba P.V."/>
            <person name="Laughinghouse H.D. IV."/>
        </authorList>
    </citation>
    <scope>NUCLEOTIDE SEQUENCE</scope>
    <source>
        <strain evidence="2">BLCCT55</strain>
    </source>
</reference>
<keyword evidence="3" id="KW-1185">Reference proteome</keyword>